<dbReference type="Proteomes" id="UP000265520">
    <property type="component" value="Unassembled WGS sequence"/>
</dbReference>
<proteinExistence type="predicted"/>
<sequence length="61" mass="6760">MLIKLNAKIRYTIEACLEDAGVFAYWRGVVVDGVYKKILDYHGPTTSNDEDESAAHAKSKG</sequence>
<dbReference type="AlphaFoldDB" id="A0A392W173"/>
<evidence type="ECO:0000313" key="2">
    <source>
        <dbReference type="Proteomes" id="UP000265520"/>
    </source>
</evidence>
<accession>A0A392W173</accession>
<protein>
    <submittedName>
        <fullName evidence="1">Uncharacterized protein</fullName>
    </submittedName>
</protein>
<dbReference type="EMBL" id="LXQA011349253">
    <property type="protein sequence ID" value="MCI94176.1"/>
    <property type="molecule type" value="Genomic_DNA"/>
</dbReference>
<comment type="caution">
    <text evidence="1">The sequence shown here is derived from an EMBL/GenBank/DDBJ whole genome shotgun (WGS) entry which is preliminary data.</text>
</comment>
<reference evidence="1 2" key="1">
    <citation type="journal article" date="2018" name="Front. Plant Sci.">
        <title>Red Clover (Trifolium pratense) and Zigzag Clover (T. medium) - A Picture of Genomic Similarities and Differences.</title>
        <authorList>
            <person name="Dluhosova J."/>
            <person name="Istvanek J."/>
            <person name="Nedelnik J."/>
            <person name="Repkova J."/>
        </authorList>
    </citation>
    <scope>NUCLEOTIDE SEQUENCE [LARGE SCALE GENOMIC DNA]</scope>
    <source>
        <strain evidence="2">cv. 10/8</strain>
        <tissue evidence="1">Leaf</tissue>
    </source>
</reference>
<name>A0A392W173_9FABA</name>
<keyword evidence="2" id="KW-1185">Reference proteome</keyword>
<organism evidence="1 2">
    <name type="scientific">Trifolium medium</name>
    <dbReference type="NCBI Taxonomy" id="97028"/>
    <lineage>
        <taxon>Eukaryota</taxon>
        <taxon>Viridiplantae</taxon>
        <taxon>Streptophyta</taxon>
        <taxon>Embryophyta</taxon>
        <taxon>Tracheophyta</taxon>
        <taxon>Spermatophyta</taxon>
        <taxon>Magnoliopsida</taxon>
        <taxon>eudicotyledons</taxon>
        <taxon>Gunneridae</taxon>
        <taxon>Pentapetalae</taxon>
        <taxon>rosids</taxon>
        <taxon>fabids</taxon>
        <taxon>Fabales</taxon>
        <taxon>Fabaceae</taxon>
        <taxon>Papilionoideae</taxon>
        <taxon>50 kb inversion clade</taxon>
        <taxon>NPAAA clade</taxon>
        <taxon>Hologalegina</taxon>
        <taxon>IRL clade</taxon>
        <taxon>Trifolieae</taxon>
        <taxon>Trifolium</taxon>
    </lineage>
</organism>
<feature type="non-terminal residue" evidence="1">
    <location>
        <position position="61"/>
    </location>
</feature>
<evidence type="ECO:0000313" key="1">
    <source>
        <dbReference type="EMBL" id="MCI94176.1"/>
    </source>
</evidence>